<dbReference type="EMBL" id="MPUH01000187">
    <property type="protein sequence ID" value="OMJ87036.1"/>
    <property type="molecule type" value="Genomic_DNA"/>
</dbReference>
<reference evidence="1 2" key="1">
    <citation type="submission" date="2016-11" db="EMBL/GenBank/DDBJ databases">
        <title>The macronuclear genome of Stentor coeruleus: a giant cell with tiny introns.</title>
        <authorList>
            <person name="Slabodnick M."/>
            <person name="Ruby J.G."/>
            <person name="Reiff S.B."/>
            <person name="Swart E.C."/>
            <person name="Gosai S."/>
            <person name="Prabakaran S."/>
            <person name="Witkowska E."/>
            <person name="Larue G.E."/>
            <person name="Fisher S."/>
            <person name="Freeman R.M."/>
            <person name="Gunawardena J."/>
            <person name="Chu W."/>
            <person name="Stover N.A."/>
            <person name="Gregory B.D."/>
            <person name="Nowacki M."/>
            <person name="Derisi J."/>
            <person name="Roy S.W."/>
            <person name="Marshall W.F."/>
            <person name="Sood P."/>
        </authorList>
    </citation>
    <scope>NUCLEOTIDE SEQUENCE [LARGE SCALE GENOMIC DNA]</scope>
    <source>
        <strain evidence="1">WM001</strain>
    </source>
</reference>
<protein>
    <submittedName>
        <fullName evidence="1">Uncharacterized protein</fullName>
    </submittedName>
</protein>
<evidence type="ECO:0000313" key="1">
    <source>
        <dbReference type="EMBL" id="OMJ87036.1"/>
    </source>
</evidence>
<name>A0A1R2CDJ5_9CILI</name>
<comment type="caution">
    <text evidence="1">The sequence shown here is derived from an EMBL/GenBank/DDBJ whole genome shotgun (WGS) entry which is preliminary data.</text>
</comment>
<proteinExistence type="predicted"/>
<accession>A0A1R2CDJ5</accession>
<evidence type="ECO:0000313" key="2">
    <source>
        <dbReference type="Proteomes" id="UP000187209"/>
    </source>
</evidence>
<keyword evidence="2" id="KW-1185">Reference proteome</keyword>
<organism evidence="1 2">
    <name type="scientific">Stentor coeruleus</name>
    <dbReference type="NCBI Taxonomy" id="5963"/>
    <lineage>
        <taxon>Eukaryota</taxon>
        <taxon>Sar</taxon>
        <taxon>Alveolata</taxon>
        <taxon>Ciliophora</taxon>
        <taxon>Postciliodesmatophora</taxon>
        <taxon>Heterotrichea</taxon>
        <taxon>Heterotrichida</taxon>
        <taxon>Stentoridae</taxon>
        <taxon>Stentor</taxon>
    </lineage>
</organism>
<gene>
    <name evidence="1" type="ORF">SteCoe_11277</name>
</gene>
<dbReference type="Proteomes" id="UP000187209">
    <property type="component" value="Unassembled WGS sequence"/>
</dbReference>
<sequence length="291" mass="33517">MDYSLQRERTRINNILSKLLSNLAPPALIVKKSTYKLKKHKKLFTYEAESTKDLGATDAALSILIEKDREKARKEKKNSDPALTVQTRQSIQQVFTFQTLREALAMNPDLNKTINYSNKSAGRNFDNPLLKNIKIVTSSVDSEHNKKFKYLPRLKGTKSILKNQTPTFLKIVSRNTLAKRFLETQNLQSKSPEIEYNQNMSNCDYVIKSKQDSYCDKDVSVELKQRNMRIKYKKMSLGPMSRKKISNVGLPKSVRNVVFNDNKSNLESRVLEEDMTLKGWEKTSTLNLLDN</sequence>
<dbReference type="AlphaFoldDB" id="A0A1R2CDJ5"/>